<dbReference type="Proteomes" id="UP001233172">
    <property type="component" value="Unassembled WGS sequence"/>
</dbReference>
<dbReference type="EMBL" id="JASAOG010000042">
    <property type="protein sequence ID" value="KAK0059457.1"/>
    <property type="molecule type" value="Genomic_DNA"/>
</dbReference>
<protein>
    <submittedName>
        <fullName evidence="1">Uncharacterized protein</fullName>
    </submittedName>
</protein>
<dbReference type="AlphaFoldDB" id="A0AAD8BRA9"/>
<keyword evidence="2" id="KW-1185">Reference proteome</keyword>
<proteinExistence type="predicted"/>
<reference evidence="1" key="1">
    <citation type="journal article" date="2023" name="PLoS Negl. Trop. Dis.">
        <title>A genome sequence for Biomphalaria pfeifferi, the major vector snail for the human-infecting parasite Schistosoma mansoni.</title>
        <authorList>
            <person name="Bu L."/>
            <person name="Lu L."/>
            <person name="Laidemitt M.R."/>
            <person name="Zhang S.M."/>
            <person name="Mutuku M."/>
            <person name="Mkoji G."/>
            <person name="Steinauer M."/>
            <person name="Loker E.S."/>
        </authorList>
    </citation>
    <scope>NUCLEOTIDE SEQUENCE</scope>
    <source>
        <strain evidence="1">KasaAsao</strain>
    </source>
</reference>
<organism evidence="1 2">
    <name type="scientific">Biomphalaria pfeifferi</name>
    <name type="common">Bloodfluke planorb</name>
    <name type="synonym">Freshwater snail</name>
    <dbReference type="NCBI Taxonomy" id="112525"/>
    <lineage>
        <taxon>Eukaryota</taxon>
        <taxon>Metazoa</taxon>
        <taxon>Spiralia</taxon>
        <taxon>Lophotrochozoa</taxon>
        <taxon>Mollusca</taxon>
        <taxon>Gastropoda</taxon>
        <taxon>Heterobranchia</taxon>
        <taxon>Euthyneura</taxon>
        <taxon>Panpulmonata</taxon>
        <taxon>Hygrophila</taxon>
        <taxon>Lymnaeoidea</taxon>
        <taxon>Planorbidae</taxon>
        <taxon>Biomphalaria</taxon>
    </lineage>
</organism>
<name>A0AAD8BRA9_BIOPF</name>
<comment type="caution">
    <text evidence="1">The sequence shown here is derived from an EMBL/GenBank/DDBJ whole genome shotgun (WGS) entry which is preliminary data.</text>
</comment>
<sequence>MAEDCARYQVASHIRKWPDLSLDTPSGQTTLQTHATQQRLATVALATVQQVCKGRPTNITPTRAHTMAVLSTSFRQARLRFSPTAPYNTKCDPPSPIAPWSPSSGEREGAVLAAVGILPSRRHSANCIVALRRCRLLHSTRSLNV</sequence>
<evidence type="ECO:0000313" key="2">
    <source>
        <dbReference type="Proteomes" id="UP001233172"/>
    </source>
</evidence>
<gene>
    <name evidence="1" type="ORF">Bpfe_011226</name>
</gene>
<evidence type="ECO:0000313" key="1">
    <source>
        <dbReference type="EMBL" id="KAK0059457.1"/>
    </source>
</evidence>
<reference evidence="1" key="2">
    <citation type="submission" date="2023-04" db="EMBL/GenBank/DDBJ databases">
        <authorList>
            <person name="Bu L."/>
            <person name="Lu L."/>
            <person name="Laidemitt M.R."/>
            <person name="Zhang S.M."/>
            <person name="Mutuku M."/>
            <person name="Mkoji G."/>
            <person name="Steinauer M."/>
            <person name="Loker E.S."/>
        </authorList>
    </citation>
    <scope>NUCLEOTIDE SEQUENCE</scope>
    <source>
        <strain evidence="1">KasaAsao</strain>
        <tissue evidence="1">Whole Snail</tissue>
    </source>
</reference>
<accession>A0AAD8BRA9</accession>